<evidence type="ECO:0000256" key="3">
    <source>
        <dbReference type="SAM" id="SignalP"/>
    </source>
</evidence>
<dbReference type="GO" id="GO:0000225">
    <property type="term" value="F:N-acetylglucosaminylphosphatidylinositol deacetylase activity"/>
    <property type="evidence" value="ECO:0007669"/>
    <property type="project" value="UniProtKB-EC"/>
</dbReference>
<dbReference type="InterPro" id="IPR024078">
    <property type="entry name" value="LmbE-like_dom_sf"/>
</dbReference>
<sequence length="314" mass="35837">MANTALGILSILFALAFLVLSSPKYYDNTFFRLWEDREHDNEHPRLHVLLLTAHPDDECMFFAPTLLGLARITRHVGEQGSYYGPLADVYSLCLSSGDAEGLGETRKSELEAALDVLGVREGRRWVLDEPFHDNITEFWDAKLIAQQIKPYIEDNKIDVILTFDELGISSHPNHISLERGVRALLSESPRRHLRAFSLKTTDLIPKYTGAAAGLVAKYEEVICILLPNSSLLQALPTQLAVPFLSILPVADCSKFDGDKVNDRALFLSSWPEYVTALFAMQEHQSQLIWFRWLYMLFSRYMWVNEWEEMVIETV</sequence>
<evidence type="ECO:0000256" key="2">
    <source>
        <dbReference type="ARBA" id="ARBA00012176"/>
    </source>
</evidence>
<feature type="chain" id="PRO_5040475233" description="N-acetylglucosaminylphosphatidylinositol deacetylase" evidence="3">
    <location>
        <begin position="22"/>
        <end position="314"/>
    </location>
</feature>
<dbReference type="Gene3D" id="3.40.50.10320">
    <property type="entry name" value="LmbE-like"/>
    <property type="match status" value="1"/>
</dbReference>
<accession>A0A9Q5N3Y4</accession>
<protein>
    <recommendedName>
        <fullName evidence="2">N-acetylglucosaminylphosphatidylinositol deacetylase</fullName>
        <ecNumber evidence="2">3.5.1.89</ecNumber>
    </recommendedName>
</protein>
<comment type="similarity">
    <text evidence="1">Belongs to the PIGL family.</text>
</comment>
<evidence type="ECO:0000256" key="1">
    <source>
        <dbReference type="ARBA" id="ARBA00006066"/>
    </source>
</evidence>
<dbReference type="Proteomes" id="UP000757232">
    <property type="component" value="Unassembled WGS sequence"/>
</dbReference>
<dbReference type="SUPFAM" id="SSF102588">
    <property type="entry name" value="LmbE-like"/>
    <property type="match status" value="1"/>
</dbReference>
<organism evidence="4 5">
    <name type="scientific">Sanghuangporus baumii</name>
    <name type="common">Phellinus baumii</name>
    <dbReference type="NCBI Taxonomy" id="108892"/>
    <lineage>
        <taxon>Eukaryota</taxon>
        <taxon>Fungi</taxon>
        <taxon>Dikarya</taxon>
        <taxon>Basidiomycota</taxon>
        <taxon>Agaricomycotina</taxon>
        <taxon>Agaricomycetes</taxon>
        <taxon>Hymenochaetales</taxon>
        <taxon>Hymenochaetaceae</taxon>
        <taxon>Sanghuangporus</taxon>
    </lineage>
</organism>
<dbReference type="GO" id="GO:0005783">
    <property type="term" value="C:endoplasmic reticulum"/>
    <property type="evidence" value="ECO:0007669"/>
    <property type="project" value="TreeGrafter"/>
</dbReference>
<keyword evidence="3" id="KW-0732">Signal</keyword>
<gene>
    <name evidence="4" type="ORF">A7U60_g8704</name>
</gene>
<evidence type="ECO:0000313" key="4">
    <source>
        <dbReference type="EMBL" id="OCB84033.1"/>
    </source>
</evidence>
<evidence type="ECO:0000313" key="5">
    <source>
        <dbReference type="Proteomes" id="UP000757232"/>
    </source>
</evidence>
<dbReference type="Pfam" id="PF02585">
    <property type="entry name" value="PIG-L"/>
    <property type="match status" value="1"/>
</dbReference>
<keyword evidence="5" id="KW-1185">Reference proteome</keyword>
<dbReference type="EMBL" id="LNZH02000216">
    <property type="protein sequence ID" value="OCB84033.1"/>
    <property type="molecule type" value="Genomic_DNA"/>
</dbReference>
<dbReference type="PANTHER" id="PTHR12993">
    <property type="entry name" value="N-ACETYLGLUCOSAMINYL-PHOSPHATIDYLINOSITOL DE-N-ACETYLASE-RELATED"/>
    <property type="match status" value="1"/>
</dbReference>
<dbReference type="OrthoDB" id="440160at2759"/>
<dbReference type="EC" id="3.5.1.89" evidence="2"/>
<reference evidence="4" key="1">
    <citation type="submission" date="2016-06" db="EMBL/GenBank/DDBJ databases">
        <title>Draft Genome sequence of the fungus Inonotus baumii.</title>
        <authorList>
            <person name="Zhu H."/>
            <person name="Lin W."/>
        </authorList>
    </citation>
    <scope>NUCLEOTIDE SEQUENCE</scope>
    <source>
        <strain evidence="4">821</strain>
    </source>
</reference>
<dbReference type="PANTHER" id="PTHR12993:SF11">
    <property type="entry name" value="N-ACETYLGLUCOSAMINYL-PHOSPHATIDYLINOSITOL DE-N-ACETYLASE"/>
    <property type="match status" value="1"/>
</dbReference>
<comment type="caution">
    <text evidence="4">The sequence shown here is derived from an EMBL/GenBank/DDBJ whole genome shotgun (WGS) entry which is preliminary data.</text>
</comment>
<proteinExistence type="inferred from homology"/>
<dbReference type="InterPro" id="IPR003737">
    <property type="entry name" value="GlcNAc_PI_deacetylase-related"/>
</dbReference>
<dbReference type="AlphaFoldDB" id="A0A9Q5N3Y4"/>
<name>A0A9Q5N3Y4_SANBA</name>
<feature type="signal peptide" evidence="3">
    <location>
        <begin position="1"/>
        <end position="21"/>
    </location>
</feature>